<dbReference type="CDD" id="cd06225">
    <property type="entry name" value="HAMP"/>
    <property type="match status" value="1"/>
</dbReference>
<dbReference type="CDD" id="cd11386">
    <property type="entry name" value="MCP_signal"/>
    <property type="match status" value="1"/>
</dbReference>
<dbReference type="PANTHER" id="PTHR43531">
    <property type="entry name" value="PROTEIN ICFG"/>
    <property type="match status" value="1"/>
</dbReference>
<feature type="transmembrane region" description="Helical" evidence="4">
    <location>
        <begin position="186"/>
        <end position="210"/>
    </location>
</feature>
<dbReference type="SUPFAM" id="SSF58104">
    <property type="entry name" value="Methyl-accepting chemotaxis protein (MCP) signaling domain"/>
    <property type="match status" value="1"/>
</dbReference>
<dbReference type="AlphaFoldDB" id="E6WT84"/>
<dbReference type="InterPro" id="IPR051310">
    <property type="entry name" value="MCP_chemotaxis"/>
</dbReference>
<reference evidence="7 8" key="1">
    <citation type="submission" date="2011-01" db="EMBL/GenBank/DDBJ databases">
        <title>Complete sequence of Pseudoxanthomonas suwonensis 11-1.</title>
        <authorList>
            <consortium name="US DOE Joint Genome Institute"/>
            <person name="Lucas S."/>
            <person name="Copeland A."/>
            <person name="Lapidus A."/>
            <person name="Cheng J.-F."/>
            <person name="Goodwin L."/>
            <person name="Pitluck S."/>
            <person name="Teshima H."/>
            <person name="Detter J.C."/>
            <person name="Han C."/>
            <person name="Tapia R."/>
            <person name="Land M."/>
            <person name="Hauser L."/>
            <person name="Kyrpides N."/>
            <person name="Ivanova N."/>
            <person name="Ovchinnikova G."/>
            <person name="Siebers A.K."/>
            <person name="Allgaier M."/>
            <person name="Thelen M.P."/>
            <person name="Hugenholtz P."/>
            <person name="Gladden J."/>
            <person name="Woyke T."/>
        </authorList>
    </citation>
    <scope>NUCLEOTIDE SEQUENCE [LARGE SCALE GENOMIC DNA]</scope>
    <source>
        <strain evidence="8">11-1</strain>
    </source>
</reference>
<organism evidence="7 8">
    <name type="scientific">Pseudoxanthomonas suwonensis (strain 11-1)</name>
    <dbReference type="NCBI Taxonomy" id="743721"/>
    <lineage>
        <taxon>Bacteria</taxon>
        <taxon>Pseudomonadati</taxon>
        <taxon>Pseudomonadota</taxon>
        <taxon>Gammaproteobacteria</taxon>
        <taxon>Lysobacterales</taxon>
        <taxon>Lysobacteraceae</taxon>
        <taxon>Pseudoxanthomonas</taxon>
    </lineage>
</organism>
<dbReference type="GO" id="GO:0005886">
    <property type="term" value="C:plasma membrane"/>
    <property type="evidence" value="ECO:0007669"/>
    <property type="project" value="TreeGrafter"/>
</dbReference>
<dbReference type="SMART" id="SM00283">
    <property type="entry name" value="MA"/>
    <property type="match status" value="1"/>
</dbReference>
<sequence>MHWLKNLKLTPKLMLAFGVVLVLLAAQGVGAYYGLSSLNRATTNLAEGSMESVSVAAELRALLGEYRTASYRGLVRASEAVKLDARDRSAKLSGEIDEALAAYGKLAATPEERKLLEELTTSWTAARTSYESVNEMIDLELPDDALDTFLGETSDLHNVAAAAVTTLIQEADRQADASAASASSAYAASVVLIVVMLVVGVAGGLAIAYFMARSIAGGMRGAVAVANDVAGGKLDSRIDTSGGDEIGDLLRAMQRMQHDLRERTERDQKEAAENLRIRTALENSSTGLMITDPDYRIVYRNPALAQMLEDHADQIATALPELDMAAPLVGQSVEVLEVDGKVSQDFIARLEREGRAVREVQYGEACIAQSVSAIRDAEGKYVGMVCEWRDRTGEIRVEQEVARVVEAAAAGDLSGRIDTSDKHGFLLQLAVQLNGLLDANAISLAEVSRLLTGLAQGDLSVRMEGEFHGVFARMRDDANATVDQLTSIVSRIQAASSAINTGASEIASGNNDLSRRTEQQAANLEETAASMEELTSTVKQNADHARQANQLAIGAASVASQGGQVVGQVVTTMADIQASSRKIADIISVIDGIAFQTNILALNAAVEAARAGEQGRGFAVVATEVRSLAQRSATAAKEIKQLIEDSTGKVADGAQLAEQAGKTMGEIVASVQRVTDIMAEISAASQEQAAGIEQVNQTIVQMDETTQQNAALVEEASAAARSMEEQAAGLAQAIAVFRLEDGFTSAASEQAPVAPAVPFAPRRSQQAPVRTSRAPQAATVINEADWAEF</sequence>
<dbReference type="InterPro" id="IPR004089">
    <property type="entry name" value="MCPsignal_dom"/>
</dbReference>
<dbReference type="Gene3D" id="1.10.287.950">
    <property type="entry name" value="Methyl-accepting chemotaxis protein"/>
    <property type="match status" value="1"/>
</dbReference>
<dbReference type="Pfam" id="PF00672">
    <property type="entry name" value="HAMP"/>
    <property type="match status" value="1"/>
</dbReference>
<dbReference type="InterPro" id="IPR003660">
    <property type="entry name" value="HAMP_dom"/>
</dbReference>
<evidence type="ECO:0000256" key="1">
    <source>
        <dbReference type="ARBA" id="ARBA00022481"/>
    </source>
</evidence>
<evidence type="ECO:0000259" key="6">
    <source>
        <dbReference type="PROSITE" id="PS50885"/>
    </source>
</evidence>
<keyword evidence="1" id="KW-0488">Methylation</keyword>
<feature type="domain" description="Methyl-accepting transducer" evidence="5">
    <location>
        <begin position="495"/>
        <end position="724"/>
    </location>
</feature>
<dbReference type="KEGG" id="psu:Psesu_1466"/>
<gene>
    <name evidence="7" type="ordered locus">Psesu_1466</name>
</gene>
<evidence type="ECO:0000313" key="7">
    <source>
        <dbReference type="EMBL" id="ADV27313.1"/>
    </source>
</evidence>
<keyword evidence="3" id="KW-0807">Transducer</keyword>
<dbReference type="eggNOG" id="COG0840">
    <property type="taxonomic scope" value="Bacteria"/>
</dbReference>
<dbReference type="STRING" id="743721.Psesu_1466"/>
<comment type="similarity">
    <text evidence="2">Belongs to the methyl-accepting chemotaxis (MCP) protein family.</text>
</comment>
<dbReference type="PROSITE" id="PS50111">
    <property type="entry name" value="CHEMOTAXIS_TRANSDUC_2"/>
    <property type="match status" value="1"/>
</dbReference>
<dbReference type="SMART" id="SM00304">
    <property type="entry name" value="HAMP"/>
    <property type="match status" value="1"/>
</dbReference>
<dbReference type="Proteomes" id="UP000008632">
    <property type="component" value="Chromosome"/>
</dbReference>
<evidence type="ECO:0000256" key="3">
    <source>
        <dbReference type="PROSITE-ProRule" id="PRU00284"/>
    </source>
</evidence>
<keyword evidence="4" id="KW-0472">Membrane</keyword>
<dbReference type="GO" id="GO:0006935">
    <property type="term" value="P:chemotaxis"/>
    <property type="evidence" value="ECO:0007669"/>
    <property type="project" value="UniProtKB-KW"/>
</dbReference>
<dbReference type="InterPro" id="IPR035965">
    <property type="entry name" value="PAS-like_dom_sf"/>
</dbReference>
<keyword evidence="4" id="KW-1133">Transmembrane helix</keyword>
<dbReference type="InterPro" id="IPR024478">
    <property type="entry name" value="HlyB_4HB_MCP"/>
</dbReference>
<feature type="domain" description="HAMP" evidence="6">
    <location>
        <begin position="444"/>
        <end position="490"/>
    </location>
</feature>
<dbReference type="EMBL" id="CP002446">
    <property type="protein sequence ID" value="ADV27313.1"/>
    <property type="molecule type" value="Genomic_DNA"/>
</dbReference>
<dbReference type="SUPFAM" id="SSF158472">
    <property type="entry name" value="HAMP domain-like"/>
    <property type="match status" value="1"/>
</dbReference>
<evidence type="ECO:0000256" key="4">
    <source>
        <dbReference type="SAM" id="Phobius"/>
    </source>
</evidence>
<dbReference type="Pfam" id="PF13188">
    <property type="entry name" value="PAS_8"/>
    <property type="match status" value="1"/>
</dbReference>
<keyword evidence="8" id="KW-1185">Reference proteome</keyword>
<dbReference type="RefSeq" id="WP_013535141.1">
    <property type="nucleotide sequence ID" value="NC_014924.1"/>
</dbReference>
<dbReference type="Gene3D" id="6.10.340.10">
    <property type="match status" value="1"/>
</dbReference>
<feature type="domain" description="HAMP" evidence="6">
    <location>
        <begin position="213"/>
        <end position="265"/>
    </location>
</feature>
<evidence type="ECO:0000256" key="2">
    <source>
        <dbReference type="ARBA" id="ARBA00029447"/>
    </source>
</evidence>
<dbReference type="OrthoDB" id="8744489at2"/>
<dbReference type="SUPFAM" id="SSF55785">
    <property type="entry name" value="PYP-like sensor domain (PAS domain)"/>
    <property type="match status" value="1"/>
</dbReference>
<dbReference type="HOGENOM" id="CLU_000445_107_20_6"/>
<dbReference type="Pfam" id="PF00015">
    <property type="entry name" value="MCPsignal"/>
    <property type="match status" value="1"/>
</dbReference>
<dbReference type="PROSITE" id="PS50885">
    <property type="entry name" value="HAMP"/>
    <property type="match status" value="2"/>
</dbReference>
<keyword evidence="4" id="KW-0812">Transmembrane</keyword>
<dbReference type="eggNOG" id="COG5000">
    <property type="taxonomic scope" value="Bacteria"/>
</dbReference>
<dbReference type="Pfam" id="PF12729">
    <property type="entry name" value="4HB_MCP_1"/>
    <property type="match status" value="1"/>
</dbReference>
<accession>E6WT84</accession>
<evidence type="ECO:0000313" key="8">
    <source>
        <dbReference type="Proteomes" id="UP000008632"/>
    </source>
</evidence>
<dbReference type="InterPro" id="IPR000014">
    <property type="entry name" value="PAS"/>
</dbReference>
<dbReference type="Pfam" id="PF18947">
    <property type="entry name" value="HAMP_2"/>
    <property type="match status" value="1"/>
</dbReference>
<dbReference type="FunFam" id="1.10.287.950:FF:000002">
    <property type="entry name" value="Methyl-accepting chemotaxis protein"/>
    <property type="match status" value="1"/>
</dbReference>
<dbReference type="GO" id="GO:0007165">
    <property type="term" value="P:signal transduction"/>
    <property type="evidence" value="ECO:0007669"/>
    <property type="project" value="UniProtKB-KW"/>
</dbReference>
<dbReference type="Gene3D" id="3.30.450.20">
    <property type="entry name" value="PAS domain"/>
    <property type="match status" value="1"/>
</dbReference>
<name>E6WT84_PSEUU</name>
<dbReference type="GO" id="GO:0004888">
    <property type="term" value="F:transmembrane signaling receptor activity"/>
    <property type="evidence" value="ECO:0007669"/>
    <property type="project" value="TreeGrafter"/>
</dbReference>
<protein>
    <submittedName>
        <fullName evidence="7">Methyl-accepting chemotaxis sensory transducer with Pas/Pac sensor</fullName>
    </submittedName>
</protein>
<dbReference type="PANTHER" id="PTHR43531:SF14">
    <property type="entry name" value="METHYL-ACCEPTING CHEMOTAXIS PROTEIN I-RELATED"/>
    <property type="match status" value="1"/>
</dbReference>
<evidence type="ECO:0000259" key="5">
    <source>
        <dbReference type="PROSITE" id="PS50111"/>
    </source>
</evidence>
<proteinExistence type="inferred from homology"/>